<name>F2LUA4_HIPMA</name>
<dbReference type="KEGG" id="hmr:Hipma_1617"/>
<evidence type="ECO:0000259" key="2">
    <source>
        <dbReference type="PROSITE" id="PS51212"/>
    </source>
</evidence>
<dbReference type="InterPro" id="IPR051589">
    <property type="entry name" value="Sialate-O-sulfotransferase"/>
</dbReference>
<gene>
    <name evidence="3" type="ordered locus">Hipma_1617</name>
</gene>
<dbReference type="STRING" id="760142.Hipma_1617"/>
<dbReference type="InterPro" id="IPR002889">
    <property type="entry name" value="WSC_carb-bd"/>
</dbReference>
<dbReference type="Pfam" id="PF01822">
    <property type="entry name" value="WSC"/>
    <property type="match status" value="1"/>
</dbReference>
<dbReference type="PROSITE" id="PS51212">
    <property type="entry name" value="WSC"/>
    <property type="match status" value="1"/>
</dbReference>
<proteinExistence type="predicted"/>
<protein>
    <submittedName>
        <fullName evidence="3">Carbohydrate-binding WSC</fullName>
    </submittedName>
</protein>
<accession>F2LUA4</accession>
<dbReference type="InterPro" id="IPR003609">
    <property type="entry name" value="Pan_app"/>
</dbReference>
<dbReference type="Pfam" id="PF14295">
    <property type="entry name" value="PAN_4"/>
    <property type="match status" value="1"/>
</dbReference>
<feature type="domain" description="WSC" evidence="2">
    <location>
        <begin position="181"/>
        <end position="276"/>
    </location>
</feature>
<evidence type="ECO:0000256" key="1">
    <source>
        <dbReference type="ARBA" id="ARBA00022737"/>
    </source>
</evidence>
<keyword evidence="4" id="KW-1185">Reference proteome</keyword>
<dbReference type="OrthoDB" id="9150143at2"/>
<sequence length="639" mass="73525">MKKMFIVFLLVLLIPIRAYTDVISNYFNFVQNKNLSGIKQLLYNPTPDRLKVYKVVFAAVNQRVNSVRIKKTQVFGDKAIVTVHANVTIYNRFNKRSFNEDNDLVFLLQKQSNKWKIAKVMPLADFILKKKLLIVKNALDKMSNTNKNQGNKQSVIYNTAEGGENFLNNNKNNNPYKPNNNYTYLGCFKDQGDPFGLRGRDLAAFGFRSDRMTPNLCMRECARRGYRYAGVQYSGYCFCGNRYARFGRATNCNMRCTGDSNKICGGSWANDVYDVSGPNVPRLYYSSGVEPNTDRPGSDYKNFNLPYPDYRLCQNACNKDPQCKAWTYVKPYTIQGAYARCWLKNAIPNPVKRNCCISGIKHNTAETTKTFKYPKINGYRLDWCRLWAQDCGKGAADEFCKKMGFKRAISFEEDYDIGAKSPTYVIDDGKICNQGFCDGFRYITCAGKNQTAKTTIKNKANTQNRATTSINCKDAYREFVKSYNRVVGLMSAGKSNTPEAKSAYAEYKIAREKYYSCKNKKNNQTPHYSIDKCAVYQDKQDYISMRYPEYLSAKKHYVNLTCSVYMLPKGSRIKAEWYYVTPNQDYLIGQKTVTVNRTSPKDKYVNFRIENNKEWPAGLYRVRIMLNGKEIDVISFKVR</sequence>
<dbReference type="Proteomes" id="UP000008139">
    <property type="component" value="Chromosome"/>
</dbReference>
<dbReference type="RefSeq" id="WP_013682593.1">
    <property type="nucleotide sequence ID" value="NC_015318.1"/>
</dbReference>
<dbReference type="InParanoid" id="F2LUA4"/>
<reference evidence="3 4" key="1">
    <citation type="journal article" date="2011" name="Stand. Genomic Sci.">
        <title>Complete genome sequence of the thermophilic sulfur-reducer Hippea maritima type strain (MH(2)).</title>
        <authorList>
            <person name="Huntemann M."/>
            <person name="Lu M."/>
            <person name="Nolan M."/>
            <person name="Lapidus A."/>
            <person name="Lucas S."/>
            <person name="Hammon N."/>
            <person name="Deshpande S."/>
            <person name="Cheng J.F."/>
            <person name="Tapia R."/>
            <person name="Han C."/>
            <person name="Goodwin L."/>
            <person name="Pitluck S."/>
            <person name="Liolios K."/>
            <person name="Pagani I."/>
            <person name="Ivanova N."/>
            <person name="Ovchinikova G."/>
            <person name="Pati A."/>
            <person name="Chen A."/>
            <person name="Palaniappan K."/>
            <person name="Land M."/>
            <person name="Hauser L."/>
            <person name="Jeffries C.D."/>
            <person name="Detter J.C."/>
            <person name="Brambilla E.M."/>
            <person name="Rohde M."/>
            <person name="Spring S."/>
            <person name="Goker M."/>
            <person name="Woyke T."/>
            <person name="Bristow J."/>
            <person name="Eisen J.A."/>
            <person name="Markowitz V."/>
            <person name="Hugenholtz P."/>
            <person name="Kyrpides N.C."/>
            <person name="Klenk H.P."/>
            <person name="Mavromatis K."/>
        </authorList>
    </citation>
    <scope>NUCLEOTIDE SEQUENCE [LARGE SCALE GENOMIC DNA]</scope>
    <source>
        <strain evidence="4">ATCC 700847 / DSM 10411 / MH2</strain>
    </source>
</reference>
<dbReference type="HOGENOM" id="CLU_428124_0_0_7"/>
<dbReference type="Gene3D" id="3.50.4.10">
    <property type="entry name" value="Hepatocyte Growth Factor"/>
    <property type="match status" value="1"/>
</dbReference>
<dbReference type="EMBL" id="CP002606">
    <property type="protein sequence ID" value="AEA34567.1"/>
    <property type="molecule type" value="Genomic_DNA"/>
</dbReference>
<dbReference type="PANTHER" id="PTHR45964">
    <property type="entry name" value="WSCD FAMILY MEMBER CG9164"/>
    <property type="match status" value="1"/>
</dbReference>
<keyword evidence="1" id="KW-0677">Repeat</keyword>
<evidence type="ECO:0000313" key="3">
    <source>
        <dbReference type="EMBL" id="AEA34567.1"/>
    </source>
</evidence>
<reference evidence="4" key="2">
    <citation type="submission" date="2011-03" db="EMBL/GenBank/DDBJ databases">
        <title>The complete genome of Hippea maritima DSM 10411.</title>
        <authorList>
            <consortium name="US DOE Joint Genome Institute (JGI-PGF)"/>
            <person name="Lucas S."/>
            <person name="Copeland A."/>
            <person name="Lapidus A."/>
            <person name="Bruce D."/>
            <person name="Goodwin L."/>
            <person name="Pitluck S."/>
            <person name="Peters L."/>
            <person name="Kyrpides N."/>
            <person name="Mavromatis K."/>
            <person name="Pagani I."/>
            <person name="Ivanova N."/>
            <person name="Mikhailova N."/>
            <person name="Lu M."/>
            <person name="Detter J.C."/>
            <person name="Tapia R."/>
            <person name="Han C."/>
            <person name="Land M."/>
            <person name="Hauser L."/>
            <person name="Markowitz V."/>
            <person name="Cheng J.-F."/>
            <person name="Hugenholtz P."/>
            <person name="Woyke T."/>
            <person name="Wu D."/>
            <person name="Spring S."/>
            <person name="Schroeder M."/>
            <person name="Brambilla E."/>
            <person name="Klenk H.-P."/>
            <person name="Eisen J.A."/>
        </authorList>
    </citation>
    <scope>NUCLEOTIDE SEQUENCE [LARGE SCALE GENOMIC DNA]</scope>
    <source>
        <strain evidence="4">ATCC 700847 / DSM 10411 / MH2</strain>
    </source>
</reference>
<evidence type="ECO:0000313" key="4">
    <source>
        <dbReference type="Proteomes" id="UP000008139"/>
    </source>
</evidence>
<dbReference type="SMART" id="SM00321">
    <property type="entry name" value="WSC"/>
    <property type="match status" value="1"/>
</dbReference>
<dbReference type="eggNOG" id="COG3591">
    <property type="taxonomic scope" value="Bacteria"/>
</dbReference>
<organism evidence="3 4">
    <name type="scientific">Hippea maritima (strain ATCC 700847 / DSM 10411 / MH2)</name>
    <dbReference type="NCBI Taxonomy" id="760142"/>
    <lineage>
        <taxon>Bacteria</taxon>
        <taxon>Pseudomonadati</taxon>
        <taxon>Campylobacterota</taxon>
        <taxon>Desulfurellia</taxon>
        <taxon>Desulfurellales</taxon>
        <taxon>Hippeaceae</taxon>
        <taxon>Hippea</taxon>
    </lineage>
</organism>
<dbReference type="AlphaFoldDB" id="F2LUA4"/>
<dbReference type="PANTHER" id="PTHR45964:SF5">
    <property type="entry name" value="WSCD FAMILY MEMBER CG9164"/>
    <property type="match status" value="1"/>
</dbReference>